<dbReference type="Proteomes" id="UP000196365">
    <property type="component" value="Unassembled WGS sequence"/>
</dbReference>
<dbReference type="CDD" id="cd02869">
    <property type="entry name" value="PseudoU_synth_RluA_like"/>
    <property type="match status" value="1"/>
</dbReference>
<dbReference type="PANTHER" id="PTHR21600">
    <property type="entry name" value="MITOCHONDRIAL RNA PSEUDOURIDINE SYNTHASE"/>
    <property type="match status" value="1"/>
</dbReference>
<organism evidence="7 8">
    <name type="scientific">Garciella nitratireducens DSM 15102</name>
    <dbReference type="NCBI Taxonomy" id="1121911"/>
    <lineage>
        <taxon>Bacteria</taxon>
        <taxon>Bacillati</taxon>
        <taxon>Bacillota</taxon>
        <taxon>Clostridia</taxon>
        <taxon>Eubacteriales</taxon>
        <taxon>Eubacteriaceae</taxon>
        <taxon>Garciella</taxon>
    </lineage>
</organism>
<evidence type="ECO:0000313" key="8">
    <source>
        <dbReference type="Proteomes" id="UP000196365"/>
    </source>
</evidence>
<dbReference type="GO" id="GO:0003723">
    <property type="term" value="F:RNA binding"/>
    <property type="evidence" value="ECO:0007669"/>
    <property type="project" value="InterPro"/>
</dbReference>
<proteinExistence type="inferred from homology"/>
<dbReference type="RefSeq" id="WP_159454657.1">
    <property type="nucleotide sequence ID" value="NZ_FUWV01000002.1"/>
</dbReference>
<protein>
    <recommendedName>
        <fullName evidence="5">Pseudouridine synthase</fullName>
        <ecNumber evidence="5">5.4.99.-</ecNumber>
    </recommendedName>
</protein>
<evidence type="ECO:0000256" key="1">
    <source>
        <dbReference type="ARBA" id="ARBA00000073"/>
    </source>
</evidence>
<dbReference type="InterPro" id="IPR006225">
    <property type="entry name" value="PsdUridine_synth_RluC/D"/>
</dbReference>
<keyword evidence="3 5" id="KW-0413">Isomerase</keyword>
<dbReference type="EMBL" id="FUWV01000002">
    <property type="protein sequence ID" value="SJZ44417.1"/>
    <property type="molecule type" value="Genomic_DNA"/>
</dbReference>
<evidence type="ECO:0000259" key="6">
    <source>
        <dbReference type="Pfam" id="PF00849"/>
    </source>
</evidence>
<keyword evidence="8" id="KW-1185">Reference proteome</keyword>
<dbReference type="GO" id="GO:0000455">
    <property type="term" value="P:enzyme-directed rRNA pseudouridine synthesis"/>
    <property type="evidence" value="ECO:0007669"/>
    <property type="project" value="TreeGrafter"/>
</dbReference>
<dbReference type="OrthoDB" id="9807829at2"/>
<dbReference type="InterPro" id="IPR020103">
    <property type="entry name" value="PsdUridine_synth_cat_dom_sf"/>
</dbReference>
<dbReference type="InterPro" id="IPR006224">
    <property type="entry name" value="PsdUridine_synth_RluA-like_CS"/>
</dbReference>
<sequence length="300" mass="34470">MQENHHRLIYQVDRKYEGMPIKEILKNEYSISTRLFKNIKKHGYILLNGKKTLWHKVAWEGDEILVEMGEEAIDAVPVGIPIDIVYENADVLLINKQPGLVVHPTKGHIDDTLANAVAYHWKNMGISCKIRFVNRLDRDTSGLILIAKNKFAHQNIQKQMNEKKVKKVYWAFVEGILEKKQGTIEAPIALASHQGIERSVLENGQSSITHYRVIEEYKNASLVELQLETGRTHQIRVHMKYIGHPLLGDSLYNPKSTKAICRQALHAKILGFTLPRDNKYCEFYAPLPNDMEKLQESLIQ</sequence>
<accession>A0A1T4KQ03</accession>
<dbReference type="Pfam" id="PF00849">
    <property type="entry name" value="PseudoU_synth_2"/>
    <property type="match status" value="1"/>
</dbReference>
<evidence type="ECO:0000256" key="2">
    <source>
        <dbReference type="ARBA" id="ARBA00010876"/>
    </source>
</evidence>
<comment type="function">
    <text evidence="5">Responsible for synthesis of pseudouridine from uracil.</text>
</comment>
<dbReference type="GO" id="GO:0140098">
    <property type="term" value="F:catalytic activity, acting on RNA"/>
    <property type="evidence" value="ECO:0007669"/>
    <property type="project" value="UniProtKB-ARBA"/>
</dbReference>
<dbReference type="EC" id="5.4.99.-" evidence="5"/>
<dbReference type="PANTHER" id="PTHR21600:SF44">
    <property type="entry name" value="RIBOSOMAL LARGE SUBUNIT PSEUDOURIDINE SYNTHASE D"/>
    <property type="match status" value="1"/>
</dbReference>
<dbReference type="FunFam" id="3.30.2350.10:FF:000005">
    <property type="entry name" value="Pseudouridine synthase"/>
    <property type="match status" value="1"/>
</dbReference>
<comment type="similarity">
    <text evidence="2 5">Belongs to the pseudouridine synthase RluA family.</text>
</comment>
<dbReference type="SUPFAM" id="SSF55120">
    <property type="entry name" value="Pseudouridine synthase"/>
    <property type="match status" value="1"/>
</dbReference>
<gene>
    <name evidence="7" type="ORF">SAMN02745973_00647</name>
</gene>
<dbReference type="GO" id="GO:0009982">
    <property type="term" value="F:pseudouridine synthase activity"/>
    <property type="evidence" value="ECO:0007669"/>
    <property type="project" value="InterPro"/>
</dbReference>
<evidence type="ECO:0000313" key="7">
    <source>
        <dbReference type="EMBL" id="SJZ44417.1"/>
    </source>
</evidence>
<reference evidence="7 8" key="1">
    <citation type="submission" date="2017-02" db="EMBL/GenBank/DDBJ databases">
        <authorList>
            <person name="Peterson S.W."/>
        </authorList>
    </citation>
    <scope>NUCLEOTIDE SEQUENCE [LARGE SCALE GENOMIC DNA]</scope>
    <source>
        <strain evidence="7 8">DSM 15102</strain>
    </source>
</reference>
<feature type="active site" evidence="4">
    <location>
        <position position="137"/>
    </location>
</feature>
<dbReference type="InterPro" id="IPR006145">
    <property type="entry name" value="PsdUridine_synth_RsuA/RluA"/>
</dbReference>
<dbReference type="AlphaFoldDB" id="A0A1T4KQ03"/>
<comment type="catalytic activity">
    <reaction evidence="1 5">
        <text>a uridine in RNA = a pseudouridine in RNA</text>
        <dbReference type="Rhea" id="RHEA:48348"/>
        <dbReference type="Rhea" id="RHEA-COMP:12068"/>
        <dbReference type="Rhea" id="RHEA-COMP:12069"/>
        <dbReference type="ChEBI" id="CHEBI:65314"/>
        <dbReference type="ChEBI" id="CHEBI:65315"/>
    </reaction>
</comment>
<evidence type="ECO:0000256" key="3">
    <source>
        <dbReference type="ARBA" id="ARBA00023235"/>
    </source>
</evidence>
<name>A0A1T4KQ03_9FIRM</name>
<dbReference type="InterPro" id="IPR050188">
    <property type="entry name" value="RluA_PseudoU_synthase"/>
</dbReference>
<evidence type="ECO:0000256" key="4">
    <source>
        <dbReference type="PIRSR" id="PIRSR606225-1"/>
    </source>
</evidence>
<dbReference type="NCBIfam" id="TIGR00005">
    <property type="entry name" value="rluA_subfam"/>
    <property type="match status" value="1"/>
</dbReference>
<dbReference type="PROSITE" id="PS01129">
    <property type="entry name" value="PSI_RLU"/>
    <property type="match status" value="1"/>
</dbReference>
<dbReference type="Gene3D" id="3.30.2350.10">
    <property type="entry name" value="Pseudouridine synthase"/>
    <property type="match status" value="1"/>
</dbReference>
<feature type="domain" description="Pseudouridine synthase RsuA/RluA-like" evidence="6">
    <location>
        <begin position="90"/>
        <end position="240"/>
    </location>
</feature>
<evidence type="ECO:0000256" key="5">
    <source>
        <dbReference type="RuleBase" id="RU362028"/>
    </source>
</evidence>